<protein>
    <recommendedName>
        <fullName evidence="5">Rieske domain-containing protein</fullName>
    </recommendedName>
</protein>
<keyword evidence="7" id="KW-1185">Reference proteome</keyword>
<dbReference type="CDD" id="cd03467">
    <property type="entry name" value="Rieske"/>
    <property type="match status" value="1"/>
</dbReference>
<evidence type="ECO:0000256" key="3">
    <source>
        <dbReference type="ARBA" id="ARBA00023004"/>
    </source>
</evidence>
<keyword evidence="2" id="KW-0479">Metal-binding</keyword>
<dbReference type="Proteomes" id="UP000016943">
    <property type="component" value="Chromosome"/>
</dbReference>
<dbReference type="EMBL" id="CP006365">
    <property type="protein sequence ID" value="AGU16014.1"/>
    <property type="molecule type" value="Genomic_DNA"/>
</dbReference>
<evidence type="ECO:0000256" key="1">
    <source>
        <dbReference type="ARBA" id="ARBA00022714"/>
    </source>
</evidence>
<dbReference type="SUPFAM" id="SSF50022">
    <property type="entry name" value="ISP domain"/>
    <property type="match status" value="1"/>
</dbReference>
<dbReference type="InterPro" id="IPR036922">
    <property type="entry name" value="Rieske_2Fe-2S_sf"/>
</dbReference>
<dbReference type="RefSeq" id="WP_021012411.1">
    <property type="nucleotide sequence ID" value="NC_022198.1"/>
</dbReference>
<dbReference type="Gene3D" id="2.102.10.10">
    <property type="entry name" value="Rieske [2Fe-2S] iron-sulphur domain"/>
    <property type="match status" value="1"/>
</dbReference>
<evidence type="ECO:0000256" key="4">
    <source>
        <dbReference type="ARBA" id="ARBA00023014"/>
    </source>
</evidence>
<name>U3GXC4_9CORY</name>
<evidence type="ECO:0000256" key="2">
    <source>
        <dbReference type="ARBA" id="ARBA00022723"/>
    </source>
</evidence>
<dbReference type="KEGG" id="caz:CARG_09615"/>
<dbReference type="GO" id="GO:0046872">
    <property type="term" value="F:metal ion binding"/>
    <property type="evidence" value="ECO:0007669"/>
    <property type="project" value="UniProtKB-KW"/>
</dbReference>
<dbReference type="eggNOG" id="COG2146">
    <property type="taxonomic scope" value="Bacteria"/>
</dbReference>
<gene>
    <name evidence="6" type="ORF">CARG_09615</name>
</gene>
<reference evidence="6 7" key="1">
    <citation type="journal article" date="2013" name="Genome Announc.">
        <title>Whole-Genome Sequence of the Clinical Strain Corynebacterium argentoratense DSM 44202, Isolated from a Human Throat Specimen.</title>
        <authorList>
            <person name="Bomholt C."/>
            <person name="Glaub A."/>
            <person name="Gravermann K."/>
            <person name="Albersmeier A."/>
            <person name="Brinkrolf K."/>
            <person name="Ruckert C."/>
            <person name="Tauch A."/>
        </authorList>
    </citation>
    <scope>NUCLEOTIDE SEQUENCE [LARGE SCALE GENOMIC DNA]</scope>
    <source>
        <strain evidence="6">DSM 44202</strain>
    </source>
</reference>
<dbReference type="OrthoDB" id="25106at2"/>
<dbReference type="PROSITE" id="PS51318">
    <property type="entry name" value="TAT"/>
    <property type="match status" value="1"/>
</dbReference>
<dbReference type="STRING" id="1348662.CARG_09615"/>
<dbReference type="InterPro" id="IPR006311">
    <property type="entry name" value="TAT_signal"/>
</dbReference>
<keyword evidence="3" id="KW-0408">Iron</keyword>
<dbReference type="PATRIC" id="fig|1348662.3.peg.1901"/>
<dbReference type="GO" id="GO:0051537">
    <property type="term" value="F:2 iron, 2 sulfur cluster binding"/>
    <property type="evidence" value="ECO:0007669"/>
    <property type="project" value="UniProtKB-KW"/>
</dbReference>
<feature type="domain" description="Rieske" evidence="5">
    <location>
        <begin position="38"/>
        <end position="128"/>
    </location>
</feature>
<dbReference type="HOGENOM" id="CLU_055690_1_4_11"/>
<dbReference type="InterPro" id="IPR017941">
    <property type="entry name" value="Rieske_2Fe-2S"/>
</dbReference>
<dbReference type="PROSITE" id="PS51296">
    <property type="entry name" value="RIESKE"/>
    <property type="match status" value="1"/>
</dbReference>
<evidence type="ECO:0000313" key="6">
    <source>
        <dbReference type="EMBL" id="AGU16014.1"/>
    </source>
</evidence>
<dbReference type="GeneID" id="78250643"/>
<keyword evidence="4" id="KW-0411">Iron-sulfur</keyword>
<dbReference type="Pfam" id="PF00355">
    <property type="entry name" value="Rieske"/>
    <property type="match status" value="1"/>
</dbReference>
<dbReference type="GO" id="GO:0004497">
    <property type="term" value="F:monooxygenase activity"/>
    <property type="evidence" value="ECO:0007669"/>
    <property type="project" value="UniProtKB-ARBA"/>
</dbReference>
<proteinExistence type="predicted"/>
<sequence length="129" mass="13259">MSDQHPLGDKVCSRRLFLLGTAATLAGALAACGGGAEALEVDPSEIPVGSAKVFGKFIIAQPTEGKFVAYSSRCPHQGARVADVEGDRLVCPSHGSEFSIADGSVLVGPARDPLEPANLKAADNKLEVS</sequence>
<organism evidence="6 7">
    <name type="scientific">Corynebacterium argentoratense DSM 44202</name>
    <dbReference type="NCBI Taxonomy" id="1348662"/>
    <lineage>
        <taxon>Bacteria</taxon>
        <taxon>Bacillati</taxon>
        <taxon>Actinomycetota</taxon>
        <taxon>Actinomycetes</taxon>
        <taxon>Mycobacteriales</taxon>
        <taxon>Corynebacteriaceae</taxon>
        <taxon>Corynebacterium</taxon>
    </lineage>
</organism>
<dbReference type="GO" id="GO:0016705">
    <property type="term" value="F:oxidoreductase activity, acting on paired donors, with incorporation or reduction of molecular oxygen"/>
    <property type="evidence" value="ECO:0007669"/>
    <property type="project" value="UniProtKB-ARBA"/>
</dbReference>
<dbReference type="AlphaFoldDB" id="U3GXC4"/>
<evidence type="ECO:0000259" key="5">
    <source>
        <dbReference type="PROSITE" id="PS51296"/>
    </source>
</evidence>
<accession>U3GXC4</accession>
<keyword evidence="1" id="KW-0001">2Fe-2S</keyword>
<evidence type="ECO:0000313" key="7">
    <source>
        <dbReference type="Proteomes" id="UP000016943"/>
    </source>
</evidence>